<evidence type="ECO:0000259" key="1">
    <source>
        <dbReference type="Pfam" id="PF13579"/>
    </source>
</evidence>
<dbReference type="Proteomes" id="UP000005459">
    <property type="component" value="Unassembled WGS sequence"/>
</dbReference>
<dbReference type="InterPro" id="IPR050194">
    <property type="entry name" value="Glycosyltransferase_grp1"/>
</dbReference>
<dbReference type="OrthoDB" id="258796at2"/>
<dbReference type="PANTHER" id="PTHR45947">
    <property type="entry name" value="SULFOQUINOVOSYL TRANSFERASE SQD2"/>
    <property type="match status" value="1"/>
</dbReference>
<evidence type="ECO:0000313" key="3">
    <source>
        <dbReference type="Proteomes" id="UP000005459"/>
    </source>
</evidence>
<gene>
    <name evidence="2" type="ORF">ThimaDRAFT_3476</name>
</gene>
<sequence>MRIAVLWKRRYMGHDVIRDRYARLYELPRGLAESGHAVLALCLNYHPGEPERRVDQVDSPGSLVWVGFQAGPWLVGGLPGYWRSLIAELQAFQPDVLLGGSDAPHVILTRNAAKRLGVPYVLDLYDNYEAFGLARIPGMKSLYRRALRGASGIGAVSELLAEYVQTLAPGVPAITLESTIDPARFYPRDPLAARERFGLPPMVRLVGVSGSLSRNRGIDHVYASFLRLSAEDPSLHLALAGDIDPRHPPPRHPRIHWLGRIAHDAMPDFFSALDLAVVPMIDTAFGRYAFPQKAFEILACGTPLLTTRLGALERTLAAYPECLYAPGDDEDLDRRLRGQLSEPTVLRVSIPSWRDQAGRLEQLLADAVLHTGLAACQN</sequence>
<accession>F9UEX3</accession>
<keyword evidence="2" id="KW-0808">Transferase</keyword>
<dbReference type="Pfam" id="PF13579">
    <property type="entry name" value="Glyco_trans_4_4"/>
    <property type="match status" value="1"/>
</dbReference>
<dbReference type="eggNOG" id="COG0438">
    <property type="taxonomic scope" value="Bacteria"/>
</dbReference>
<dbReference type="GO" id="GO:0016757">
    <property type="term" value="F:glycosyltransferase activity"/>
    <property type="evidence" value="ECO:0007669"/>
    <property type="project" value="UniProtKB-ARBA"/>
</dbReference>
<keyword evidence="3" id="KW-1185">Reference proteome</keyword>
<evidence type="ECO:0000313" key="2">
    <source>
        <dbReference type="EMBL" id="EGV17444.1"/>
    </source>
</evidence>
<organism evidence="2 3">
    <name type="scientific">Thiocapsa marina 5811</name>
    <dbReference type="NCBI Taxonomy" id="768671"/>
    <lineage>
        <taxon>Bacteria</taxon>
        <taxon>Pseudomonadati</taxon>
        <taxon>Pseudomonadota</taxon>
        <taxon>Gammaproteobacteria</taxon>
        <taxon>Chromatiales</taxon>
        <taxon>Chromatiaceae</taxon>
        <taxon>Thiocapsa</taxon>
    </lineage>
</organism>
<protein>
    <submittedName>
        <fullName evidence="2">Glycosyl transferase group 1</fullName>
    </submittedName>
</protein>
<reference evidence="2 3" key="1">
    <citation type="submission" date="2011-06" db="EMBL/GenBank/DDBJ databases">
        <title>The draft genome of Thiocapsa marina 5811.</title>
        <authorList>
            <consortium name="US DOE Joint Genome Institute (JGI-PGF)"/>
            <person name="Lucas S."/>
            <person name="Han J."/>
            <person name="Cheng J.-F."/>
            <person name="Goodwin L."/>
            <person name="Pitluck S."/>
            <person name="Peters L."/>
            <person name="Land M.L."/>
            <person name="Hauser L."/>
            <person name="Vogl K."/>
            <person name="Liu Z."/>
            <person name="Imhoff J."/>
            <person name="Thiel V."/>
            <person name="Frigaard N.-U."/>
            <person name="Bryant D."/>
            <person name="Woyke T.J."/>
        </authorList>
    </citation>
    <scope>NUCLEOTIDE SEQUENCE [LARGE SCALE GENOMIC DNA]</scope>
    <source>
        <strain evidence="2 3">5811</strain>
    </source>
</reference>
<dbReference type="Pfam" id="PF13692">
    <property type="entry name" value="Glyco_trans_1_4"/>
    <property type="match status" value="1"/>
</dbReference>
<dbReference type="EMBL" id="AFWV01000011">
    <property type="protein sequence ID" value="EGV17444.1"/>
    <property type="molecule type" value="Genomic_DNA"/>
</dbReference>
<dbReference type="AlphaFoldDB" id="F9UEX3"/>
<dbReference type="STRING" id="768671.ThimaDRAFT_3476"/>
<proteinExistence type="predicted"/>
<name>F9UEX3_9GAMM</name>
<feature type="domain" description="Glycosyltransferase subfamily 4-like N-terminal" evidence="1">
    <location>
        <begin position="23"/>
        <end position="167"/>
    </location>
</feature>
<dbReference type="SUPFAM" id="SSF53756">
    <property type="entry name" value="UDP-Glycosyltransferase/glycogen phosphorylase"/>
    <property type="match status" value="1"/>
</dbReference>
<dbReference type="PANTHER" id="PTHR45947:SF15">
    <property type="entry name" value="TEICHURONIC ACID BIOSYNTHESIS GLYCOSYLTRANSFERASE TUAC-RELATED"/>
    <property type="match status" value="1"/>
</dbReference>
<dbReference type="InterPro" id="IPR028098">
    <property type="entry name" value="Glyco_trans_4-like_N"/>
</dbReference>
<dbReference type="CDD" id="cd03801">
    <property type="entry name" value="GT4_PimA-like"/>
    <property type="match status" value="1"/>
</dbReference>
<dbReference type="Gene3D" id="3.40.50.2000">
    <property type="entry name" value="Glycogen Phosphorylase B"/>
    <property type="match status" value="2"/>
</dbReference>